<evidence type="ECO:0000313" key="2">
    <source>
        <dbReference type="EMBL" id="MBH8578466.1"/>
    </source>
</evidence>
<protein>
    <submittedName>
        <fullName evidence="2">Uncharacterized protein</fullName>
    </submittedName>
</protein>
<gene>
    <name evidence="2" type="ORF">I8752_37135</name>
</gene>
<dbReference type="EMBL" id="JAECZA010000338">
    <property type="protein sequence ID" value="MBH8578466.1"/>
    <property type="molecule type" value="Genomic_DNA"/>
</dbReference>
<dbReference type="AlphaFoldDB" id="A0A8J7IN82"/>
<comment type="caution">
    <text evidence="2">The sequence shown here is derived from an EMBL/GenBank/DDBJ whole genome shotgun (WGS) entry which is preliminary data.</text>
</comment>
<organism evidence="2 3">
    <name type="scientific">Dendronalium phyllosphericum CENA369</name>
    <dbReference type="NCBI Taxonomy" id="1725256"/>
    <lineage>
        <taxon>Bacteria</taxon>
        <taxon>Bacillati</taxon>
        <taxon>Cyanobacteriota</taxon>
        <taxon>Cyanophyceae</taxon>
        <taxon>Nostocales</taxon>
        <taxon>Nostocaceae</taxon>
        <taxon>Dendronalium</taxon>
        <taxon>Dendronalium phyllosphericum</taxon>
    </lineage>
</organism>
<proteinExistence type="predicted"/>
<dbReference type="RefSeq" id="WP_214434236.1">
    <property type="nucleotide sequence ID" value="NZ_CAWPUQ010000055.1"/>
</dbReference>
<accession>A0A8J7IN82</accession>
<evidence type="ECO:0000256" key="1">
    <source>
        <dbReference type="SAM" id="Coils"/>
    </source>
</evidence>
<name>A0A8J7IN82_9NOST</name>
<sequence>MPTNLKDSLDVILSVSALVGIIFHIAKTKADIEKSIDDVKDQLTEELRNLRTDIKVSDARYQGKKEMIEYFINDLYRLIHHRSYRFSHEIKDLQSYLTKDGFIARSHYGEEPPPPKKVKIEEI</sequence>
<feature type="coiled-coil region" evidence="1">
    <location>
        <begin position="29"/>
        <end position="60"/>
    </location>
</feature>
<evidence type="ECO:0000313" key="3">
    <source>
        <dbReference type="Proteomes" id="UP000662314"/>
    </source>
</evidence>
<dbReference type="Proteomes" id="UP000662314">
    <property type="component" value="Unassembled WGS sequence"/>
</dbReference>
<keyword evidence="1" id="KW-0175">Coiled coil</keyword>
<keyword evidence="3" id="KW-1185">Reference proteome</keyword>
<reference evidence="2 3" key="1">
    <citation type="journal article" date="2021" name="Int. J. Syst. Evol. Microbiol.">
        <title>Amazonocrinis nigriterrae gen. nov., sp. nov., Atlanticothrix silvestris gen. nov., sp. nov. and Dendronalium phyllosphericum gen. nov., sp. nov., nostocacean cyanobacteria from Brazilian environments.</title>
        <authorList>
            <person name="Alvarenga D.O."/>
            <person name="Andreote A.P.D."/>
            <person name="Branco L.H.Z."/>
            <person name="Delbaje E."/>
            <person name="Cruz R.B."/>
            <person name="Varani A.M."/>
            <person name="Fiore M.F."/>
        </authorList>
    </citation>
    <scope>NUCLEOTIDE SEQUENCE [LARGE SCALE GENOMIC DNA]</scope>
    <source>
        <strain evidence="2 3">CENA369</strain>
    </source>
</reference>